<dbReference type="EnsemblMetazoa" id="G7136.4">
    <property type="protein sequence ID" value="G7136.4:cds"/>
    <property type="gene ID" value="G7136"/>
</dbReference>
<dbReference type="Proteomes" id="UP000005408">
    <property type="component" value="Unassembled WGS sequence"/>
</dbReference>
<dbReference type="InterPro" id="IPR050952">
    <property type="entry name" value="TRIM-NHL_E3_ligases"/>
</dbReference>
<dbReference type="PANTHER" id="PTHR24104">
    <property type="entry name" value="E3 UBIQUITIN-PROTEIN LIGASE NHLRC1-RELATED"/>
    <property type="match status" value="1"/>
</dbReference>
<dbReference type="GO" id="GO:0061630">
    <property type="term" value="F:ubiquitin protein ligase activity"/>
    <property type="evidence" value="ECO:0007669"/>
    <property type="project" value="TreeGrafter"/>
</dbReference>
<dbReference type="SUPFAM" id="SSF101898">
    <property type="entry name" value="NHL repeat"/>
    <property type="match status" value="1"/>
</dbReference>
<proteinExistence type="predicted"/>
<sequence length="269" mass="29749">MSSRQAQVSTSLRYTVLKTIPLKQHVYVFDISLNQKGDVGISVVKNGQSLPFRFYSPYGLYIALQDETLICATKDSVLKGGAIFWPVLRTYNNPLILAAGCSPVLGYTPQGITVCKSGDILVCLWNNEIGDRSLGKVISIIEDFQISTDKNRPLYICPTYIAENGNGDICVSDVRAVVVTDAGGMLRFRYHGNSSASNFDPYGICCDSKCNIIVADMKNDTIHMVDKDGTFLYHVTYNGIKMPRAICIDQSDNVYVGEWDTDVIKVISR</sequence>
<organism evidence="1 2">
    <name type="scientific">Magallana gigas</name>
    <name type="common">Pacific oyster</name>
    <name type="synonym">Crassostrea gigas</name>
    <dbReference type="NCBI Taxonomy" id="29159"/>
    <lineage>
        <taxon>Eukaryota</taxon>
        <taxon>Metazoa</taxon>
        <taxon>Spiralia</taxon>
        <taxon>Lophotrochozoa</taxon>
        <taxon>Mollusca</taxon>
        <taxon>Bivalvia</taxon>
        <taxon>Autobranchia</taxon>
        <taxon>Pteriomorphia</taxon>
        <taxon>Ostreida</taxon>
        <taxon>Ostreoidea</taxon>
        <taxon>Ostreidae</taxon>
        <taxon>Magallana</taxon>
    </lineage>
</organism>
<reference evidence="1" key="1">
    <citation type="submission" date="2022-08" db="UniProtKB">
        <authorList>
            <consortium name="EnsemblMetazoa"/>
        </authorList>
    </citation>
    <scope>IDENTIFICATION</scope>
    <source>
        <strain evidence="1">05x7-T-G4-1.051#20</strain>
    </source>
</reference>
<dbReference type="InterPro" id="IPR011042">
    <property type="entry name" value="6-blade_b-propeller_TolB-like"/>
</dbReference>
<dbReference type="EnsemblMetazoa" id="G7136.3">
    <property type="protein sequence ID" value="G7136.3:cds"/>
    <property type="gene ID" value="G7136"/>
</dbReference>
<protein>
    <recommendedName>
        <fullName evidence="3">Tripartite motif-containing protein 2</fullName>
    </recommendedName>
</protein>
<dbReference type="EnsemblMetazoa" id="G7136.1">
    <property type="protein sequence ID" value="G7136.1:cds"/>
    <property type="gene ID" value="G7136"/>
</dbReference>
<evidence type="ECO:0000313" key="2">
    <source>
        <dbReference type="Proteomes" id="UP000005408"/>
    </source>
</evidence>
<dbReference type="AlphaFoldDB" id="A0A8W8NWZ6"/>
<dbReference type="PANTHER" id="PTHR24104:SF25">
    <property type="entry name" value="PROTEIN LIN-41"/>
    <property type="match status" value="1"/>
</dbReference>
<evidence type="ECO:0000313" key="1">
    <source>
        <dbReference type="EnsemblMetazoa" id="G7136.1:cds"/>
    </source>
</evidence>
<dbReference type="GO" id="GO:0043161">
    <property type="term" value="P:proteasome-mediated ubiquitin-dependent protein catabolic process"/>
    <property type="evidence" value="ECO:0007669"/>
    <property type="project" value="TreeGrafter"/>
</dbReference>
<dbReference type="Gene3D" id="2.120.10.30">
    <property type="entry name" value="TolB, C-terminal domain"/>
    <property type="match status" value="1"/>
</dbReference>
<dbReference type="GO" id="GO:0000209">
    <property type="term" value="P:protein polyubiquitination"/>
    <property type="evidence" value="ECO:0007669"/>
    <property type="project" value="TreeGrafter"/>
</dbReference>
<name>A0A8W8NWZ6_MAGGI</name>
<keyword evidence="2" id="KW-1185">Reference proteome</keyword>
<dbReference type="GO" id="GO:0008270">
    <property type="term" value="F:zinc ion binding"/>
    <property type="evidence" value="ECO:0007669"/>
    <property type="project" value="UniProtKB-KW"/>
</dbReference>
<dbReference type="EnsemblMetazoa" id="G7136.2">
    <property type="protein sequence ID" value="G7136.2:cds"/>
    <property type="gene ID" value="G7136"/>
</dbReference>
<evidence type="ECO:0008006" key="3">
    <source>
        <dbReference type="Google" id="ProtNLM"/>
    </source>
</evidence>
<accession>A0A8W8NWZ6</accession>